<organism evidence="1 2">
    <name type="scientific">Thelohanellus kitauei</name>
    <name type="common">Myxosporean</name>
    <dbReference type="NCBI Taxonomy" id="669202"/>
    <lineage>
        <taxon>Eukaryota</taxon>
        <taxon>Metazoa</taxon>
        <taxon>Cnidaria</taxon>
        <taxon>Myxozoa</taxon>
        <taxon>Myxosporea</taxon>
        <taxon>Bivalvulida</taxon>
        <taxon>Platysporina</taxon>
        <taxon>Myxobolidae</taxon>
        <taxon>Thelohanellus</taxon>
    </lineage>
</organism>
<evidence type="ECO:0000313" key="1">
    <source>
        <dbReference type="EMBL" id="KII62919.1"/>
    </source>
</evidence>
<reference evidence="1 2" key="1">
    <citation type="journal article" date="2014" name="Genome Biol. Evol.">
        <title>The genome of the myxosporean Thelohanellus kitauei shows adaptations to nutrient acquisition within its fish host.</title>
        <authorList>
            <person name="Yang Y."/>
            <person name="Xiong J."/>
            <person name="Zhou Z."/>
            <person name="Huo F."/>
            <person name="Miao W."/>
            <person name="Ran C."/>
            <person name="Liu Y."/>
            <person name="Zhang J."/>
            <person name="Feng J."/>
            <person name="Wang M."/>
            <person name="Wang M."/>
            <person name="Wang L."/>
            <person name="Yao B."/>
        </authorList>
    </citation>
    <scope>NUCLEOTIDE SEQUENCE [LARGE SCALE GENOMIC DNA]</scope>
    <source>
        <strain evidence="1">Wuqing</strain>
    </source>
</reference>
<accession>A0A0C2MET9</accession>
<sequence>MRRPHPMINSETTHYFPITTRNYESEDSDYYQPDNITLGPSMDDFSGLRQGFNQGWSHSYTNGLGYTRSMSDNFISQRDAVFNNNGFYHGRSYPPAYSYADFRTPYSDVFPHHPQHPYACTRSMWLDDFHPLHRINNSTQSKWQQMSYSNVQNKNDLKTEISATHPAFRANSMDLSRVMSVGAIPSMIGQPQTNYQHIRPTCSNKIRMEEDESSNLFADLTERKKVRRNIVSTKLKELKARTFGKTDKHVSKVEILRMSTSKILDGSRSAADHARKNQELQEKINSIIGEILFELNN</sequence>
<comment type="caution">
    <text evidence="1">The sequence shown here is derived from an EMBL/GenBank/DDBJ whole genome shotgun (WGS) entry which is preliminary data.</text>
</comment>
<evidence type="ECO:0000313" key="2">
    <source>
        <dbReference type="Proteomes" id="UP000031668"/>
    </source>
</evidence>
<dbReference type="AlphaFoldDB" id="A0A0C2MET9"/>
<gene>
    <name evidence="1" type="ORF">RF11_04290</name>
</gene>
<dbReference type="Proteomes" id="UP000031668">
    <property type="component" value="Unassembled WGS sequence"/>
</dbReference>
<name>A0A0C2MET9_THEKT</name>
<proteinExistence type="predicted"/>
<protein>
    <submittedName>
        <fullName evidence="1">Uncharacterized protein</fullName>
    </submittedName>
</protein>
<keyword evidence="2" id="KW-1185">Reference proteome</keyword>
<dbReference type="EMBL" id="JWZT01004849">
    <property type="protein sequence ID" value="KII62919.1"/>
    <property type="molecule type" value="Genomic_DNA"/>
</dbReference>